<evidence type="ECO:0000313" key="9">
    <source>
        <dbReference type="EMBL" id="NYJ74719.1"/>
    </source>
</evidence>
<evidence type="ECO:0000256" key="3">
    <source>
        <dbReference type="ARBA" id="ARBA00022448"/>
    </source>
</evidence>
<feature type="transmembrane region" description="Helical" evidence="8">
    <location>
        <begin position="221"/>
        <end position="239"/>
    </location>
</feature>
<feature type="transmembrane region" description="Helical" evidence="8">
    <location>
        <begin position="69"/>
        <end position="90"/>
    </location>
</feature>
<comment type="caution">
    <text evidence="9">The sequence shown here is derived from an EMBL/GenBank/DDBJ whole genome shotgun (WGS) entry which is preliminary data.</text>
</comment>
<evidence type="ECO:0000313" key="10">
    <source>
        <dbReference type="Proteomes" id="UP000571817"/>
    </source>
</evidence>
<reference evidence="9 10" key="1">
    <citation type="submission" date="2020-07" db="EMBL/GenBank/DDBJ databases">
        <title>Sequencing the genomes of 1000 actinobacteria strains.</title>
        <authorList>
            <person name="Klenk H.-P."/>
        </authorList>
    </citation>
    <scope>NUCLEOTIDE SEQUENCE [LARGE SCALE GENOMIC DNA]</scope>
    <source>
        <strain evidence="9 10">DSM 29531</strain>
    </source>
</reference>
<evidence type="ECO:0000256" key="6">
    <source>
        <dbReference type="ARBA" id="ARBA00022989"/>
    </source>
</evidence>
<evidence type="ECO:0000256" key="4">
    <source>
        <dbReference type="ARBA" id="ARBA00022475"/>
    </source>
</evidence>
<dbReference type="RefSeq" id="WP_179480821.1">
    <property type="nucleotide sequence ID" value="NZ_JACCFW010000001.1"/>
</dbReference>
<organism evidence="9 10">
    <name type="scientific">Allobranchiibius huperziae</name>
    <dbReference type="NCBI Taxonomy" id="1874116"/>
    <lineage>
        <taxon>Bacteria</taxon>
        <taxon>Bacillati</taxon>
        <taxon>Actinomycetota</taxon>
        <taxon>Actinomycetes</taxon>
        <taxon>Micrococcales</taxon>
        <taxon>Dermacoccaceae</taxon>
        <taxon>Allobranchiibius</taxon>
    </lineage>
</organism>
<keyword evidence="5 8" id="KW-0812">Transmembrane</keyword>
<accession>A0A853DFG8</accession>
<dbReference type="Proteomes" id="UP000571817">
    <property type="component" value="Unassembled WGS sequence"/>
</dbReference>
<dbReference type="Pfam" id="PF01925">
    <property type="entry name" value="TauE"/>
    <property type="match status" value="1"/>
</dbReference>
<feature type="transmembrane region" description="Helical" evidence="8">
    <location>
        <begin position="163"/>
        <end position="184"/>
    </location>
</feature>
<proteinExistence type="inferred from homology"/>
<evidence type="ECO:0000256" key="8">
    <source>
        <dbReference type="RuleBase" id="RU363041"/>
    </source>
</evidence>
<feature type="transmembrane region" description="Helical" evidence="8">
    <location>
        <begin position="97"/>
        <end position="114"/>
    </location>
</feature>
<keyword evidence="4 8" id="KW-1003">Cell membrane</keyword>
<gene>
    <name evidence="9" type="ORF">HNR15_001682</name>
</gene>
<feature type="transmembrane region" description="Helical" evidence="8">
    <location>
        <begin position="190"/>
        <end position="209"/>
    </location>
</feature>
<evidence type="ECO:0000256" key="5">
    <source>
        <dbReference type="ARBA" id="ARBA00022692"/>
    </source>
</evidence>
<evidence type="ECO:0000256" key="2">
    <source>
        <dbReference type="ARBA" id="ARBA00009142"/>
    </source>
</evidence>
<evidence type="ECO:0000256" key="7">
    <source>
        <dbReference type="ARBA" id="ARBA00023136"/>
    </source>
</evidence>
<name>A0A853DFG8_9MICO</name>
<evidence type="ECO:0000256" key="1">
    <source>
        <dbReference type="ARBA" id="ARBA00004651"/>
    </source>
</evidence>
<feature type="transmembrane region" description="Helical" evidence="8">
    <location>
        <begin position="6"/>
        <end position="39"/>
    </location>
</feature>
<sequence length="240" mass="24507">MSDLVVYLLLGGVIAVGALVQSVVGFGLAVVAAPFIIILRPDLMPAALLLTSLVLPLWELAFGERDIDWRLFGYAIAGRVALMPVGVWLVAEASGDAIAVVVGVMVLVAVAASVSRLTVQARPMPALGAGILTGISGTAASIGGPFLGLVLQHERPARVRSTLAVFFVAGATTSLLGLAVAGQVHGGEMLAGLGWIPFVAVGAVLARPVRATVDRERMRRAVLVVAALAGVLVLARAALA</sequence>
<dbReference type="InterPro" id="IPR052017">
    <property type="entry name" value="TSUP"/>
</dbReference>
<dbReference type="InterPro" id="IPR002781">
    <property type="entry name" value="TM_pro_TauE-like"/>
</dbReference>
<dbReference type="PANTHER" id="PTHR30269">
    <property type="entry name" value="TRANSMEMBRANE PROTEIN YFCA"/>
    <property type="match status" value="1"/>
</dbReference>
<keyword evidence="6 8" id="KW-1133">Transmembrane helix</keyword>
<comment type="similarity">
    <text evidence="2 8">Belongs to the 4-toluene sulfonate uptake permease (TSUP) (TC 2.A.102) family.</text>
</comment>
<keyword evidence="3" id="KW-0813">Transport</keyword>
<comment type="subcellular location">
    <subcellularLocation>
        <location evidence="1 8">Cell membrane</location>
        <topology evidence="1 8">Multi-pass membrane protein</topology>
    </subcellularLocation>
</comment>
<feature type="transmembrane region" description="Helical" evidence="8">
    <location>
        <begin position="126"/>
        <end position="151"/>
    </location>
</feature>
<dbReference type="AlphaFoldDB" id="A0A853DFG8"/>
<dbReference type="EMBL" id="JACCFW010000001">
    <property type="protein sequence ID" value="NYJ74719.1"/>
    <property type="molecule type" value="Genomic_DNA"/>
</dbReference>
<keyword evidence="7 8" id="KW-0472">Membrane</keyword>
<keyword evidence="10" id="KW-1185">Reference proteome</keyword>
<dbReference type="PANTHER" id="PTHR30269:SF37">
    <property type="entry name" value="MEMBRANE TRANSPORTER PROTEIN"/>
    <property type="match status" value="1"/>
</dbReference>
<dbReference type="GO" id="GO:0005886">
    <property type="term" value="C:plasma membrane"/>
    <property type="evidence" value="ECO:0007669"/>
    <property type="project" value="UniProtKB-SubCell"/>
</dbReference>
<protein>
    <recommendedName>
        <fullName evidence="8">Probable membrane transporter protein</fullName>
    </recommendedName>
</protein>